<keyword evidence="5" id="KW-1185">Reference proteome</keyword>
<evidence type="ECO:0000256" key="1">
    <source>
        <dbReference type="ARBA" id="ARBA00023002"/>
    </source>
</evidence>
<dbReference type="SUPFAM" id="SSF51679">
    <property type="entry name" value="Bacterial luciferase-like"/>
    <property type="match status" value="1"/>
</dbReference>
<protein>
    <submittedName>
        <fullName evidence="4">LLM class flavin-dependent oxidoreductase</fullName>
        <ecNumber evidence="4">1.-.-.-</ecNumber>
    </submittedName>
</protein>
<dbReference type="EC" id="1.-.-.-" evidence="4"/>
<feature type="domain" description="Luciferase-like" evidence="3">
    <location>
        <begin position="1"/>
        <end position="314"/>
    </location>
</feature>
<sequence length="357" mass="40471">MKFSLFAHMERISSEDNQKQLYDEFIELCKIADEGGMHAVWTGEHHGMNFTIAPNPLLSLVDVARHTKHVRLGTGTVIAPFWHPIRLAGEAAMADIITDGRLDLGIARGAYTFEYDRMMPGLDAWGAGQRLRELVPAVKALWKGDYAHEGEFYQFPKTTSAPLPLQENGPPIWVAARDPNSHEFAVANGCNVQVAPLWKGEPEVQHLIDTFNDACARHPEIPRPKIMLLMHSYVAEDAADAKEAAREFNRFYNYFGAWFMNKREITQGLIAPLSDEEIAAHPFYTPEAMQRDLVIGTPEEFIARLRTYEAQGYDEYSFWIDSSQSFERKKASLLRFINEVMPAFKKEDADAELSAVY</sequence>
<keyword evidence="2" id="KW-0503">Monooxygenase</keyword>
<proteinExistence type="predicted"/>
<dbReference type="EMBL" id="JAYWLC010000008">
    <property type="protein sequence ID" value="MER5172434.1"/>
    <property type="molecule type" value="Genomic_DNA"/>
</dbReference>
<dbReference type="PANTHER" id="PTHR30137">
    <property type="entry name" value="LUCIFERASE-LIKE MONOOXYGENASE"/>
    <property type="match status" value="1"/>
</dbReference>
<evidence type="ECO:0000313" key="5">
    <source>
        <dbReference type="Proteomes" id="UP001438953"/>
    </source>
</evidence>
<keyword evidence="1 4" id="KW-0560">Oxidoreductase</keyword>
<evidence type="ECO:0000256" key="2">
    <source>
        <dbReference type="ARBA" id="ARBA00023033"/>
    </source>
</evidence>
<evidence type="ECO:0000259" key="3">
    <source>
        <dbReference type="Pfam" id="PF00296"/>
    </source>
</evidence>
<dbReference type="InterPro" id="IPR050766">
    <property type="entry name" value="Bact_Lucif_Oxidored"/>
</dbReference>
<evidence type="ECO:0000313" key="4">
    <source>
        <dbReference type="EMBL" id="MER5172434.1"/>
    </source>
</evidence>
<reference evidence="4 5" key="1">
    <citation type="submission" date="2024-06" db="EMBL/GenBank/DDBJ databases">
        <title>Thioclava kandeliae sp. nov. from a rhizosphere soil sample of Kandelia candel in a mangrove.</title>
        <authorList>
            <person name="Mu T."/>
        </authorList>
    </citation>
    <scope>NUCLEOTIDE SEQUENCE [LARGE SCALE GENOMIC DNA]</scope>
    <source>
        <strain evidence="4 5">CPCC 100088</strain>
    </source>
</reference>
<gene>
    <name evidence="4" type="ORF">VSX56_11675</name>
</gene>
<organism evidence="4 5">
    <name type="scientific">Thioclava kandeliae</name>
    <dbReference type="NCBI Taxonomy" id="3070818"/>
    <lineage>
        <taxon>Bacteria</taxon>
        <taxon>Pseudomonadati</taxon>
        <taxon>Pseudomonadota</taxon>
        <taxon>Alphaproteobacteria</taxon>
        <taxon>Rhodobacterales</taxon>
        <taxon>Paracoccaceae</taxon>
        <taxon>Thioclava</taxon>
    </lineage>
</organism>
<dbReference type="Gene3D" id="3.20.20.30">
    <property type="entry name" value="Luciferase-like domain"/>
    <property type="match status" value="1"/>
</dbReference>
<dbReference type="GO" id="GO:0016491">
    <property type="term" value="F:oxidoreductase activity"/>
    <property type="evidence" value="ECO:0007669"/>
    <property type="project" value="UniProtKB-KW"/>
</dbReference>
<dbReference type="InterPro" id="IPR011251">
    <property type="entry name" value="Luciferase-like_dom"/>
</dbReference>
<dbReference type="RefSeq" id="WP_350937267.1">
    <property type="nucleotide sequence ID" value="NZ_JAYWLC010000008.1"/>
</dbReference>
<comment type="caution">
    <text evidence="4">The sequence shown here is derived from an EMBL/GenBank/DDBJ whole genome shotgun (WGS) entry which is preliminary data.</text>
</comment>
<name>A0ABV1SHQ8_9RHOB</name>
<dbReference type="Proteomes" id="UP001438953">
    <property type="component" value="Unassembled WGS sequence"/>
</dbReference>
<dbReference type="PANTHER" id="PTHR30137:SF8">
    <property type="entry name" value="BLR5498 PROTEIN"/>
    <property type="match status" value="1"/>
</dbReference>
<accession>A0ABV1SHQ8</accession>
<dbReference type="Pfam" id="PF00296">
    <property type="entry name" value="Bac_luciferase"/>
    <property type="match status" value="1"/>
</dbReference>
<dbReference type="InterPro" id="IPR036661">
    <property type="entry name" value="Luciferase-like_sf"/>
</dbReference>